<evidence type="ECO:0000256" key="1">
    <source>
        <dbReference type="ARBA" id="ARBA00022737"/>
    </source>
</evidence>
<accession>A0ABR1TCT3</accession>
<organism evidence="4 5">
    <name type="scientific">Apiospora rasikravindrae</name>
    <dbReference type="NCBI Taxonomy" id="990691"/>
    <lineage>
        <taxon>Eukaryota</taxon>
        <taxon>Fungi</taxon>
        <taxon>Dikarya</taxon>
        <taxon>Ascomycota</taxon>
        <taxon>Pezizomycotina</taxon>
        <taxon>Sordariomycetes</taxon>
        <taxon>Xylariomycetidae</taxon>
        <taxon>Amphisphaeriales</taxon>
        <taxon>Apiosporaceae</taxon>
        <taxon>Apiospora</taxon>
    </lineage>
</organism>
<comment type="caution">
    <text evidence="4">The sequence shown here is derived from an EMBL/GenBank/DDBJ whole genome shotgun (WGS) entry which is preliminary data.</text>
</comment>
<evidence type="ECO:0000313" key="4">
    <source>
        <dbReference type="EMBL" id="KAK8044445.1"/>
    </source>
</evidence>
<feature type="compositionally biased region" description="Polar residues" evidence="2">
    <location>
        <begin position="320"/>
        <end position="348"/>
    </location>
</feature>
<proteinExistence type="predicted"/>
<dbReference type="EMBL" id="JAQQWK010000003">
    <property type="protein sequence ID" value="KAK8044445.1"/>
    <property type="molecule type" value="Genomic_DNA"/>
</dbReference>
<keyword evidence="1" id="KW-0677">Repeat</keyword>
<dbReference type="PANTHER" id="PTHR10039">
    <property type="entry name" value="AMELOGENIN"/>
    <property type="match status" value="1"/>
</dbReference>
<dbReference type="InterPro" id="IPR056884">
    <property type="entry name" value="NPHP3-like_N"/>
</dbReference>
<dbReference type="Proteomes" id="UP001444661">
    <property type="component" value="Unassembled WGS sequence"/>
</dbReference>
<gene>
    <name evidence="4" type="ORF">PG993_004469</name>
</gene>
<evidence type="ECO:0000313" key="5">
    <source>
        <dbReference type="Proteomes" id="UP001444661"/>
    </source>
</evidence>
<feature type="region of interest" description="Disordered" evidence="2">
    <location>
        <begin position="127"/>
        <end position="148"/>
    </location>
</feature>
<reference evidence="4 5" key="1">
    <citation type="submission" date="2023-01" db="EMBL/GenBank/DDBJ databases">
        <title>Analysis of 21 Apiospora genomes using comparative genomics revels a genus with tremendous synthesis potential of carbohydrate active enzymes and secondary metabolites.</title>
        <authorList>
            <person name="Sorensen T."/>
        </authorList>
    </citation>
    <scope>NUCLEOTIDE SEQUENCE [LARGE SCALE GENOMIC DNA]</scope>
    <source>
        <strain evidence="4 5">CBS 33761</strain>
    </source>
</reference>
<dbReference type="PANTHER" id="PTHR10039:SF5">
    <property type="entry name" value="NACHT DOMAIN-CONTAINING PROTEIN"/>
    <property type="match status" value="1"/>
</dbReference>
<dbReference type="InterPro" id="IPR027417">
    <property type="entry name" value="P-loop_NTPase"/>
</dbReference>
<dbReference type="SUPFAM" id="SSF52540">
    <property type="entry name" value="P-loop containing nucleoside triphosphate hydrolases"/>
    <property type="match status" value="1"/>
</dbReference>
<protein>
    <recommendedName>
        <fullName evidence="3">Nephrocystin 3-like N-terminal domain-containing protein</fullName>
    </recommendedName>
</protein>
<dbReference type="Pfam" id="PF24883">
    <property type="entry name" value="NPHP3_N"/>
    <property type="match status" value="1"/>
</dbReference>
<evidence type="ECO:0000259" key="3">
    <source>
        <dbReference type="Pfam" id="PF24883"/>
    </source>
</evidence>
<evidence type="ECO:0000256" key="2">
    <source>
        <dbReference type="SAM" id="MobiDB-lite"/>
    </source>
</evidence>
<feature type="region of interest" description="Disordered" evidence="2">
    <location>
        <begin position="304"/>
        <end position="359"/>
    </location>
</feature>
<name>A0ABR1TCT3_9PEZI</name>
<keyword evidence="5" id="KW-1185">Reference proteome</keyword>
<feature type="domain" description="Nephrocystin 3-like N-terminal" evidence="3">
    <location>
        <begin position="791"/>
        <end position="947"/>
    </location>
</feature>
<sequence length="1409" mass="159352">MDSKHYLSRKVKECKARFGACLDIPALSESDWLEEKFAVFNWWIAALNADKTDSSSLDYRLSLRPDVIDEIVNLLEGLMHALSECEEIDSKGLFSMNQSPRSDDFDEMITSPLEVDDENIEIMDWEGSQNGSLPDFLSSSDDEMEDASDPYSEQRFYMDTFLDLLLGIQRAIKRSGLKFRNKRADDALMEAEEGFQDMKRLLGEHKALNHPDIGSHERFRRFLTTIVLSRGYHYALIYRLQQDTAKHASRHGQESPAVLEQTKVTIVLRAYFRDEARLTTVQRRLIEANVMRRNRFIYGGRTTKRERTSQGVQDVPMARQRQTGKTETWISDATQPANVGQEVPSQNQLPPPIVTGDYKNDKKEVGTVRSATQLGSSFTIGEVIGTGSKSARSAVTKMSARVDYLDYPPCPAKDGPFKCPLCPEILSNEYTKKQRWRAHVAQDLNPYVCVFADCPFPDQLYTTTYEWMSHITSHHSVNQFACQICSKRSETAVLFDDQSDWVDHMLEEHEIGPGHSKFALHQEASCRTAGIQKVRCPLCENKLGLTILDEDDDPQEACSAEELGLVQLEEDEHIANHIHEFALQSLPWDIEQFNASDLSNRVSNSTRHPITFAPLTDDETINLDEQNWYNDEEITDAIDGSCYRLDQLHDSARYTRAPLPELLRGVKTSIRIAGDEIRSGKDWDIVGFLRILNDLRQFELPDGTATSDEDTEDPYHRLLDLLRRSDIELANMLQSEASCLDHVGTDDAQAIRDLFFEGVGASEYSYTRYSHSTSNGWTPRSCPYERVYEWGAFTDWLQSGTNVFWVQGEPGSGKTRLMENLVYDHRTQMALQTWAGSSPNPCPDRNFDVAASTVLQSLLYQVLKRLSVLVKTTSAIRKAVMDQHGRDAPKSLVFMKMLVGAIQAAQTVPAKLCFFIDGLDHLIPDQGYIHPFLTAIEAHSNVKVCVSGESKRDLETLLWDCPRIAMHEVTRDTLLGYIRDQLKIAASSPNLPATPSSRELESLALRLLDRARGVFWWARVVMSYHRSAIETWRPIAELESQVDELPRNTDELFRYMMNQTPASHRKTTRFWLREFSLLDGRPMPAALYETAAKLIKEPGIADAGLPAATEGYGRWVSRHTGGLLVPGDNSSDGLFGETITHVHEDLTNFLRIPDIVSALVGWPGSPCVEPRLCQAMFGYMKSLGPQHPSLGDSHGNGFNTVTTKMLHLASGWEKEKPPVDYQLLVEFDCFNTLHYGSGQHWANLSVDLESPEEQYEYGSKTFLALAIEYNLLSYVEEVARSQPAELLAKTGRPYLDYALRRKGADVRMVQVLLQAGLDPNEPFDAREPVLTPFSRPTVWRRYFEPVYPIKTSSRGDIVMREVNHAWKMATATATAKDWDIIHSLLDKRVILCGTTSSSDVARAIVVIRA</sequence>